<name>A0A1H3YXF5_9BACT</name>
<dbReference type="OrthoDB" id="1801976at2"/>
<feature type="transmembrane region" description="Helical" evidence="1">
    <location>
        <begin position="145"/>
        <end position="169"/>
    </location>
</feature>
<dbReference type="RefSeq" id="WP_089759288.1">
    <property type="nucleotide sequence ID" value="NZ_BKAT01000002.1"/>
</dbReference>
<reference evidence="4" key="1">
    <citation type="submission" date="2016-10" db="EMBL/GenBank/DDBJ databases">
        <authorList>
            <person name="Varghese N."/>
            <person name="Submissions S."/>
        </authorList>
    </citation>
    <scope>NUCLEOTIDE SEQUENCE [LARGE SCALE GENOMIC DNA]</scope>
    <source>
        <strain evidence="4">DSM 23920</strain>
    </source>
</reference>
<evidence type="ECO:0000313" key="4">
    <source>
        <dbReference type="Proteomes" id="UP000199656"/>
    </source>
</evidence>
<keyword evidence="1" id="KW-1133">Transmembrane helix</keyword>
<dbReference type="PROSITE" id="PS51468">
    <property type="entry name" value="VIT"/>
    <property type="match status" value="1"/>
</dbReference>
<feature type="transmembrane region" description="Helical" evidence="1">
    <location>
        <begin position="93"/>
        <end position="113"/>
    </location>
</feature>
<dbReference type="EMBL" id="FNRL01000003">
    <property type="protein sequence ID" value="SEA15808.1"/>
    <property type="molecule type" value="Genomic_DNA"/>
</dbReference>
<feature type="transmembrane region" description="Helical" evidence="1">
    <location>
        <begin position="189"/>
        <end position="210"/>
    </location>
</feature>
<keyword evidence="1" id="KW-0812">Transmembrane</keyword>
<evidence type="ECO:0000256" key="1">
    <source>
        <dbReference type="SAM" id="Phobius"/>
    </source>
</evidence>
<feature type="transmembrane region" description="Helical" evidence="1">
    <location>
        <begin position="120"/>
        <end position="139"/>
    </location>
</feature>
<keyword evidence="4" id="KW-1185">Reference proteome</keyword>
<feature type="transmembrane region" description="Helical" evidence="1">
    <location>
        <begin position="12"/>
        <end position="32"/>
    </location>
</feature>
<dbReference type="NCBIfam" id="TIGR04477">
    <property type="entry name" value="sorted_by_XrtN"/>
    <property type="match status" value="1"/>
</dbReference>
<dbReference type="AlphaFoldDB" id="A0A1H3YXF5"/>
<dbReference type="STRING" id="408074.SAMN05660909_01003"/>
<protein>
    <submittedName>
        <fullName evidence="3">XrtN system VIT domain protein</fullName>
    </submittedName>
</protein>
<keyword evidence="1" id="KW-0472">Membrane</keyword>
<proteinExistence type="predicted"/>
<evidence type="ECO:0000313" key="3">
    <source>
        <dbReference type="EMBL" id="SEA15808.1"/>
    </source>
</evidence>
<dbReference type="Proteomes" id="UP000199656">
    <property type="component" value="Unassembled WGS sequence"/>
</dbReference>
<evidence type="ECO:0000259" key="2">
    <source>
        <dbReference type="PROSITE" id="PS51468"/>
    </source>
</evidence>
<dbReference type="Pfam" id="PF08487">
    <property type="entry name" value="VIT"/>
    <property type="match status" value="1"/>
</dbReference>
<accession>A0A1H3YXF5</accession>
<organism evidence="3 4">
    <name type="scientific">Chitinophaga terrae</name>
    <name type="common">ex Kim and Jung 2007</name>
    <dbReference type="NCBI Taxonomy" id="408074"/>
    <lineage>
        <taxon>Bacteria</taxon>
        <taxon>Pseudomonadati</taxon>
        <taxon>Bacteroidota</taxon>
        <taxon>Chitinophagia</taxon>
        <taxon>Chitinophagales</taxon>
        <taxon>Chitinophagaceae</taxon>
        <taxon>Chitinophaga</taxon>
    </lineage>
</organism>
<dbReference type="InterPro" id="IPR013694">
    <property type="entry name" value="VIT"/>
</dbReference>
<gene>
    <name evidence="3" type="ORF">SAMN05660909_01003</name>
</gene>
<feature type="domain" description="VIT" evidence="2">
    <location>
        <begin position="310"/>
        <end position="443"/>
    </location>
</feature>
<dbReference type="InterPro" id="IPR031005">
    <property type="entry name" value="Sorted_by_XrtN"/>
</dbReference>
<sequence>MEKSPLKKLPLIAGAVLLTIMTGLLGIFVFSNEQRSEAVLVNHFIILLYAVLLLLARIFKKNSQPRATLSILLVMLVIDAYSLNFQFDVFSPMAVWFGVSIVLLCLNILAVSFIERFPEWLKCLLAFTSGVSFLVPLMPALTMGFVYLAGVVGLIVIGMGIVAFAPLLLLLHNSLIAYRLFLPVKRYRYFFFSGLSIVTIYAMVYCITYATSLNHFERLYKQSTAPGSDEQPAWINVAQQLELTPMMNRILRTRITLDAFGDFADMGNRSFDDNAHYDPLFVLATGLFSTTIVEETDRLNILGVLADKRHYAEERLWDGDYLRTASVNTRAQVWPSNHIAYTEHTIVVENTNPHRWTTSEEAIYTFHLPEGATVTALSLWIGDREEKGILTTRDKAMAAYRDVVGVQRRDPSIVQWREGDRVSVRVFPVTQDAPRKFKIGITAPLQAGDRQLTYQPGWFEGPAGNSASYDVKLQFEDKPINIVYPNGFYLAKDNIVGNIGRYSDDWKVTFADPGLTNSAFRFDNTRYTLQPYKPAISVLDPDTLYLDINRHWPYKDYLQLVTTLRSKKLYVYKDQKWISVNPSNARQVFEERQQLRFSLFPFHRVPAGNNTLVITAGGKSGPFLSDLSFDSFSASLNQYLQSHHPVVFNIGDTVSPFIGSLSAAKQITLQKGELSSLVTQLQRRTFSLPVKAQDRIDIPAAGISIVQAPDSGATRGPDHLARLFAYHWLLEASARQPADTNKLMDVAAKGYVVSPVSSLLVLETQADYDKHKIANNEIGLQNAALKGHGSVPEPHEWALFILAVSILAYVRYGKLFFGRKKTAC</sequence>
<feature type="transmembrane region" description="Helical" evidence="1">
    <location>
        <begin position="38"/>
        <end position="56"/>
    </location>
</feature>